<dbReference type="AlphaFoldDB" id="A0A7C8BP78"/>
<dbReference type="PANTHER" id="PTHR43327:SF31">
    <property type="entry name" value="HYPERSENSITIVE-INDUCED RESPONSE PROTEIN 2"/>
    <property type="match status" value="1"/>
</dbReference>
<proteinExistence type="predicted"/>
<dbReference type="RefSeq" id="WP_158035385.1">
    <property type="nucleotide sequence ID" value="NZ_BAAAZV010000018.1"/>
</dbReference>
<dbReference type="Proteomes" id="UP000481339">
    <property type="component" value="Unassembled WGS sequence"/>
</dbReference>
<feature type="domain" description="Band 7" evidence="1">
    <location>
        <begin position="17"/>
        <end position="176"/>
    </location>
</feature>
<organism evidence="2 3">
    <name type="scientific">Pseudoclavibacter caeni</name>
    <dbReference type="NCBI Taxonomy" id="908846"/>
    <lineage>
        <taxon>Bacteria</taxon>
        <taxon>Bacillati</taxon>
        <taxon>Actinomycetota</taxon>
        <taxon>Actinomycetes</taxon>
        <taxon>Micrococcales</taxon>
        <taxon>Microbacteriaceae</taxon>
        <taxon>Pseudoclavibacter</taxon>
    </lineage>
</organism>
<dbReference type="EMBL" id="WBKA01000001">
    <property type="protein sequence ID" value="KAB1633607.1"/>
    <property type="molecule type" value="Genomic_DNA"/>
</dbReference>
<keyword evidence="3" id="KW-1185">Reference proteome</keyword>
<dbReference type="InterPro" id="IPR001107">
    <property type="entry name" value="Band_7"/>
</dbReference>
<gene>
    <name evidence="2" type="ORF">F8O02_01385</name>
</gene>
<evidence type="ECO:0000313" key="3">
    <source>
        <dbReference type="Proteomes" id="UP000481339"/>
    </source>
</evidence>
<accession>A0A7C8BP78</accession>
<dbReference type="InterPro" id="IPR050710">
    <property type="entry name" value="Band7/mec-2_domain"/>
</dbReference>
<dbReference type="Gene3D" id="3.30.479.30">
    <property type="entry name" value="Band 7 domain"/>
    <property type="match status" value="1"/>
</dbReference>
<dbReference type="SMART" id="SM00244">
    <property type="entry name" value="PHB"/>
    <property type="match status" value="1"/>
</dbReference>
<dbReference type="SUPFAM" id="SSF117892">
    <property type="entry name" value="Band 7/SPFH domain"/>
    <property type="match status" value="1"/>
</dbReference>
<reference evidence="2 3" key="1">
    <citation type="submission" date="2019-09" db="EMBL/GenBank/DDBJ databases">
        <title>Phylogeny of genus Pseudoclavibacter and closely related genus.</title>
        <authorList>
            <person name="Li Y."/>
        </authorList>
    </citation>
    <scope>NUCLEOTIDE SEQUENCE [LARGE SCALE GENOMIC DNA]</scope>
    <source>
        <strain evidence="2 3">JCM 16921</strain>
    </source>
</reference>
<dbReference type="Pfam" id="PF01145">
    <property type="entry name" value="Band_7"/>
    <property type="match status" value="1"/>
</dbReference>
<dbReference type="OrthoDB" id="9809197at2"/>
<comment type="caution">
    <text evidence="2">The sequence shown here is derived from an EMBL/GenBank/DDBJ whole genome shotgun (WGS) entry which is preliminary data.</text>
</comment>
<evidence type="ECO:0000313" key="2">
    <source>
        <dbReference type="EMBL" id="KAB1633607.1"/>
    </source>
</evidence>
<dbReference type="InterPro" id="IPR036013">
    <property type="entry name" value="Band_7/SPFH_dom_sf"/>
</dbReference>
<protein>
    <submittedName>
        <fullName evidence="2">SPFH domain-containing protein</fullName>
    </submittedName>
</protein>
<dbReference type="CDD" id="cd03407">
    <property type="entry name" value="SPFH_like_u4"/>
    <property type="match status" value="1"/>
</dbReference>
<dbReference type="PANTHER" id="PTHR43327">
    <property type="entry name" value="STOMATIN-LIKE PROTEIN 2, MITOCHONDRIAL"/>
    <property type="match status" value="1"/>
</dbReference>
<name>A0A7C8BP78_9MICO</name>
<sequence>MIGFLILLVLIVLVLFGTLFTVQQQTNVIIERFGRFVRVARPGLNAKIPLIEKKAGTVSLRVQQLDLQIETKTRDNVFVLVLVSVQYAVIPERAVDAWYRLEDPEAQIKSYVFDAVRATVPTLTLDEAFERKDDIAQTVGAALVGEMGGFGYQIVKTLVTDVNPDASVKAAMNKINAAQRERVAAQDLAEADRIRVVTEARAEAEAKQLQGEGIANQRKAIIDGLHASIAELQEQGIREADVINLILLTQYFDTLTALGKDGATTVLLPGSPQGVSQLGDEIRNALLVAGAVPNVHDEKK</sequence>
<evidence type="ECO:0000259" key="1">
    <source>
        <dbReference type="SMART" id="SM00244"/>
    </source>
</evidence>